<evidence type="ECO:0000313" key="3">
    <source>
        <dbReference type="Proteomes" id="UP001151760"/>
    </source>
</evidence>
<proteinExistence type="predicted"/>
<dbReference type="Pfam" id="PF00078">
    <property type="entry name" value="RVT_1"/>
    <property type="match status" value="1"/>
</dbReference>
<dbReference type="Proteomes" id="UP001151760">
    <property type="component" value="Unassembled WGS sequence"/>
</dbReference>
<dbReference type="InterPro" id="IPR000477">
    <property type="entry name" value="RT_dom"/>
</dbReference>
<name>A0ABQ5CY80_9ASTR</name>
<dbReference type="Gene3D" id="3.30.70.270">
    <property type="match status" value="1"/>
</dbReference>
<comment type="caution">
    <text evidence="2">The sequence shown here is derived from an EMBL/GenBank/DDBJ whole genome shotgun (WGS) entry which is preliminary data.</text>
</comment>
<dbReference type="PANTHER" id="PTHR46238">
    <property type="entry name" value="REVERSE TRANSCRIPTASE DOMAIN-CONTAINING PROTEIN"/>
    <property type="match status" value="1"/>
</dbReference>
<gene>
    <name evidence="2" type="ORF">Tco_0921916</name>
</gene>
<protein>
    <submittedName>
        <fullName evidence="2">Retrovirus-related pol polyprotein LINE-1</fullName>
    </submittedName>
</protein>
<dbReference type="InterPro" id="IPR043502">
    <property type="entry name" value="DNA/RNA_pol_sf"/>
</dbReference>
<accession>A0ABQ5CY80</accession>
<organism evidence="2 3">
    <name type="scientific">Tanacetum coccineum</name>
    <dbReference type="NCBI Taxonomy" id="301880"/>
    <lineage>
        <taxon>Eukaryota</taxon>
        <taxon>Viridiplantae</taxon>
        <taxon>Streptophyta</taxon>
        <taxon>Embryophyta</taxon>
        <taxon>Tracheophyta</taxon>
        <taxon>Spermatophyta</taxon>
        <taxon>Magnoliopsida</taxon>
        <taxon>eudicotyledons</taxon>
        <taxon>Gunneridae</taxon>
        <taxon>Pentapetalae</taxon>
        <taxon>asterids</taxon>
        <taxon>campanulids</taxon>
        <taxon>Asterales</taxon>
        <taxon>Asteraceae</taxon>
        <taxon>Asteroideae</taxon>
        <taxon>Anthemideae</taxon>
        <taxon>Anthemidinae</taxon>
        <taxon>Tanacetum</taxon>
    </lineage>
</organism>
<dbReference type="PANTHER" id="PTHR46238:SF11">
    <property type="entry name" value="AGAMOUS-LIKE MADS-BOX PROTEIN AGL16"/>
    <property type="match status" value="1"/>
</dbReference>
<keyword evidence="3" id="KW-1185">Reference proteome</keyword>
<feature type="domain" description="Reverse transcriptase" evidence="1">
    <location>
        <begin position="71"/>
        <end position="149"/>
    </location>
</feature>
<dbReference type="EMBL" id="BQNB010014712">
    <property type="protein sequence ID" value="GJT31497.1"/>
    <property type="molecule type" value="Genomic_DNA"/>
</dbReference>
<sequence>MEKMEGVFVASCHGKGVAESEEVKLEVVGLNEAWRYLGGEGVRWLTNLFNKSLLRAKISEEWRLGESIPWCLIFADDIVLVLDTPEGLNERLKKWREMLEEKGLRVSKEKTKYLRCDFNWNENDRNKEAEIRIGEPILEMNESFRYLGSVIHKFGRKEDDVTHCIQAGWLKWRVPLTKVQANRMEVVEMRMLRWTCGKTILDMIPNGAFRRNLQVATIVNKMREGRLRWFGHVKRRPQSALVRRVESITVDGVRRSRPKLR</sequence>
<reference evidence="2" key="1">
    <citation type="journal article" date="2022" name="Int. J. Mol. Sci.">
        <title>Draft Genome of Tanacetum Coccineum: Genomic Comparison of Closely Related Tanacetum-Family Plants.</title>
        <authorList>
            <person name="Yamashiro T."/>
            <person name="Shiraishi A."/>
            <person name="Nakayama K."/>
            <person name="Satake H."/>
        </authorList>
    </citation>
    <scope>NUCLEOTIDE SEQUENCE</scope>
</reference>
<reference evidence="2" key="2">
    <citation type="submission" date="2022-01" db="EMBL/GenBank/DDBJ databases">
        <authorList>
            <person name="Yamashiro T."/>
            <person name="Shiraishi A."/>
            <person name="Satake H."/>
            <person name="Nakayama K."/>
        </authorList>
    </citation>
    <scope>NUCLEOTIDE SEQUENCE</scope>
</reference>
<dbReference type="SUPFAM" id="SSF56672">
    <property type="entry name" value="DNA/RNA polymerases"/>
    <property type="match status" value="1"/>
</dbReference>
<evidence type="ECO:0000259" key="1">
    <source>
        <dbReference type="Pfam" id="PF00078"/>
    </source>
</evidence>
<dbReference type="InterPro" id="IPR043128">
    <property type="entry name" value="Rev_trsase/Diguanyl_cyclase"/>
</dbReference>
<evidence type="ECO:0000313" key="2">
    <source>
        <dbReference type="EMBL" id="GJT31497.1"/>
    </source>
</evidence>